<sequence length="1279" mass="137564">MKKTTLLILMLFMGVLSFAQTLNEPANWPNADWSITGSYESGAAYFEANPTTDSNFSYDDYNVAAGGAAYSAHNTIAAESPVIDLTAAQTAGETWLYFTADYVYNFFTNDDLMIQYWDADAGTWENWVTFDADTPSAPSNNYCSGTSVSFTSELLDVSSFTATQLSGFKYRIYFTDNDLWTRGFCFSSPTIYSEAAPTCPDLSNITVADITDTSVEVSWTAGGSETAWFVVVQEAGTGVPTIAGVSAGTNPYVYTGLDSNTAYEVYVMTDCGGGDLGNWVGSITFTTVNTPPTAPDGVSCEAGVSSSFIFTEDFDEAGFWTGDVNDNSASWEIPDGSTSANTGPVNAYNGDNFMNFEATGASGDVGSIVSPAIDLAGATGEIELSFYMYAYGAGMGTLEVGVATDAAGPFTNVFTWAGEYQTAQDEEWVGVAADLTAYAGETVYIEFKQTATSTGAYYSGDMAIDYMRVEACGDFCIAPTNIMASNLTDTTAELSWTANNSETSWQYIVVPTGTEPNPEDGIVVTSLPVSVSDLDPDTTYDVYVMADCGDDFYSIWTNPYTFTTEIQTEFTVDCAVGPTNVTYCYLNNDATTFHFTASDGTTAVNLLFNSGYTESGWDYVTIYDTDINSPIYTGSGDLSGMSFQSSGADLYVLIESNGSDSCADGGTSEEIDMMVNCITCVNQTVDYDVVNDCLNGEQFLMDVIVSDMGDATSLSIMDSEGSEVQTATATGTFTFGPYENGTEVSFIVENNDDPNCIIYSATYTQETCPPMSVSTDEYTIEELITDVLINSECAQVSNVIWDGASNYTSFSSIGYFYDAYNFSFTEGIVLSSGNVSEVPGPNNGLTSSTGTGWNGDADLLAIAQENDPTATLNNASYIQFDFVPLTDHISFDFLFASEEYTSTFECNYSDIFAFILTDSEGNTSNLAVVPGTTIPVMVTTVHGGVGSCGPANAEYFDQYNGDGTGLIAFDGQTVVMTAEADVVVGDTYTIKLGIADEQDSSYDSAVFLQAGSFDIGDIDLGEDILLEGGNANCEGDVVVLDAGTIPDSANIVWYKDGEAMEGETTGTLSVTDTGNYEAIVTYNNTTCSYSDDITIEFFPVPEPYFDVESIIKCANEQEVLTAYVSNLNDLPGNITYDWYDDGELVQSSSSNTYTLSSGEERSGIFTVIVTDDTNGCNASAEMEVIFYDNAYCVIPQGLSPGTGADNECMTLDFLDDRDNIASMKVYNRLGTEVYDFENYVDQWCGTDNDGNILPVGTYFYVITFVDGRDPITGYVYLNY</sequence>
<evidence type="ECO:0000259" key="5">
    <source>
        <dbReference type="PROSITE" id="PS50853"/>
    </source>
</evidence>
<dbReference type="PANTHER" id="PTHR46708:SF11">
    <property type="entry name" value="RECEPTOR-TYPE TYROSINE-PROTEIN PHOSPHATASE ETA-LIKE"/>
    <property type="match status" value="1"/>
</dbReference>
<evidence type="ECO:0000313" key="6">
    <source>
        <dbReference type="EMBL" id="SFU78530.1"/>
    </source>
</evidence>
<dbReference type="PROSITE" id="PS50835">
    <property type="entry name" value="IG_LIKE"/>
    <property type="match status" value="1"/>
</dbReference>
<dbReference type="NCBIfam" id="NF038133">
    <property type="entry name" value="choice_anch_L"/>
    <property type="match status" value="1"/>
</dbReference>
<dbReference type="Gene3D" id="2.60.40.10">
    <property type="entry name" value="Immunoglobulins"/>
    <property type="match status" value="3"/>
</dbReference>
<keyword evidence="7" id="KW-1185">Reference proteome</keyword>
<dbReference type="InterPro" id="IPR036116">
    <property type="entry name" value="FN3_sf"/>
</dbReference>
<dbReference type="InterPro" id="IPR013320">
    <property type="entry name" value="ConA-like_dom_sf"/>
</dbReference>
<feature type="signal peptide" evidence="2">
    <location>
        <begin position="1"/>
        <end position="19"/>
    </location>
</feature>
<dbReference type="InterPro" id="IPR013783">
    <property type="entry name" value="Ig-like_fold"/>
</dbReference>
<evidence type="ECO:0000256" key="1">
    <source>
        <dbReference type="ARBA" id="ARBA00022737"/>
    </source>
</evidence>
<feature type="domain" description="Ig-like" evidence="4">
    <location>
        <begin position="1021"/>
        <end position="1094"/>
    </location>
</feature>
<evidence type="ECO:0000313" key="7">
    <source>
        <dbReference type="Proteomes" id="UP000199138"/>
    </source>
</evidence>
<dbReference type="Pfam" id="PF00629">
    <property type="entry name" value="MAM"/>
    <property type="match status" value="1"/>
</dbReference>
<dbReference type="InterPro" id="IPR000998">
    <property type="entry name" value="MAM_dom"/>
</dbReference>
<dbReference type="SMART" id="SM00137">
    <property type="entry name" value="MAM"/>
    <property type="match status" value="1"/>
</dbReference>
<dbReference type="SMART" id="SM00060">
    <property type="entry name" value="FN3"/>
    <property type="match status" value="2"/>
</dbReference>
<dbReference type="GO" id="GO:0004553">
    <property type="term" value="F:hydrolase activity, hydrolyzing O-glycosyl compounds"/>
    <property type="evidence" value="ECO:0007669"/>
    <property type="project" value="UniProtKB-ARBA"/>
</dbReference>
<dbReference type="GO" id="GO:0016020">
    <property type="term" value="C:membrane"/>
    <property type="evidence" value="ECO:0007669"/>
    <property type="project" value="InterPro"/>
</dbReference>
<feature type="domain" description="Fibronectin type-III" evidence="5">
    <location>
        <begin position="478"/>
        <end position="567"/>
    </location>
</feature>
<dbReference type="Gene3D" id="2.60.120.200">
    <property type="match status" value="1"/>
</dbReference>
<name>A0A1I7J026_9FLAO</name>
<gene>
    <name evidence="6" type="ORF">SAMN05216480_1282</name>
</gene>
<accession>A0A1I7J026</accession>
<organism evidence="6 7">
    <name type="scientific">Pustulibacterium marinum</name>
    <dbReference type="NCBI Taxonomy" id="1224947"/>
    <lineage>
        <taxon>Bacteria</taxon>
        <taxon>Pseudomonadati</taxon>
        <taxon>Bacteroidota</taxon>
        <taxon>Flavobacteriia</taxon>
        <taxon>Flavobacteriales</taxon>
        <taxon>Flavobacteriaceae</taxon>
        <taxon>Pustulibacterium</taxon>
    </lineage>
</organism>
<feature type="chain" id="PRO_5011516617" evidence="2">
    <location>
        <begin position="20"/>
        <end position="1279"/>
    </location>
</feature>
<dbReference type="GO" id="GO:0005975">
    <property type="term" value="P:carbohydrate metabolic process"/>
    <property type="evidence" value="ECO:0007669"/>
    <property type="project" value="UniProtKB-ARBA"/>
</dbReference>
<dbReference type="Pfam" id="PF00041">
    <property type="entry name" value="fn3"/>
    <property type="match status" value="2"/>
</dbReference>
<dbReference type="PROSITE" id="PS50853">
    <property type="entry name" value="FN3"/>
    <property type="match status" value="2"/>
</dbReference>
<dbReference type="SUPFAM" id="SSF49265">
    <property type="entry name" value="Fibronectin type III"/>
    <property type="match status" value="2"/>
</dbReference>
<dbReference type="Proteomes" id="UP000199138">
    <property type="component" value="Unassembled WGS sequence"/>
</dbReference>
<dbReference type="STRING" id="1224947.SAMN05216480_1282"/>
<dbReference type="InterPro" id="IPR049804">
    <property type="entry name" value="Choice_anch_L"/>
</dbReference>
<dbReference type="CDD" id="cd00063">
    <property type="entry name" value="FN3"/>
    <property type="match status" value="2"/>
</dbReference>
<dbReference type="InterPro" id="IPR003961">
    <property type="entry name" value="FN3_dom"/>
</dbReference>
<dbReference type="PANTHER" id="PTHR46708">
    <property type="entry name" value="TENASCIN"/>
    <property type="match status" value="1"/>
</dbReference>
<protein>
    <submittedName>
        <fullName evidence="6">Fibronectin type III domain-containing protein</fullName>
    </submittedName>
</protein>
<dbReference type="SUPFAM" id="SSF49899">
    <property type="entry name" value="Concanavalin A-like lectins/glucanases"/>
    <property type="match status" value="1"/>
</dbReference>
<evidence type="ECO:0000259" key="3">
    <source>
        <dbReference type="PROSITE" id="PS50060"/>
    </source>
</evidence>
<dbReference type="NCBIfam" id="NF038128">
    <property type="entry name" value="choice_anch_J"/>
    <property type="match status" value="1"/>
</dbReference>
<dbReference type="InterPro" id="IPR007110">
    <property type="entry name" value="Ig-like_dom"/>
</dbReference>
<feature type="domain" description="MAM" evidence="3">
    <location>
        <begin position="310"/>
        <end position="474"/>
    </location>
</feature>
<keyword evidence="2" id="KW-0732">Signal</keyword>
<proteinExistence type="predicted"/>
<dbReference type="EMBL" id="FPBK01000028">
    <property type="protein sequence ID" value="SFU78530.1"/>
    <property type="molecule type" value="Genomic_DNA"/>
</dbReference>
<dbReference type="Pfam" id="PF13585">
    <property type="entry name" value="CHU_C"/>
    <property type="match status" value="1"/>
</dbReference>
<dbReference type="AlphaFoldDB" id="A0A1I7J026"/>
<reference evidence="6 7" key="1">
    <citation type="submission" date="2016-10" db="EMBL/GenBank/DDBJ databases">
        <authorList>
            <person name="de Groot N.N."/>
        </authorList>
    </citation>
    <scope>NUCLEOTIDE SEQUENCE [LARGE SCALE GENOMIC DNA]</scope>
    <source>
        <strain evidence="6 7">CGMCC 1.12333</strain>
    </source>
</reference>
<keyword evidence="1" id="KW-0677">Repeat</keyword>
<dbReference type="InterPro" id="IPR050991">
    <property type="entry name" value="ECM_Regulatory_Proteins"/>
</dbReference>
<dbReference type="PROSITE" id="PS50060">
    <property type="entry name" value="MAM_2"/>
    <property type="match status" value="1"/>
</dbReference>
<dbReference type="OrthoDB" id="1488818at2"/>
<evidence type="ECO:0000256" key="2">
    <source>
        <dbReference type="SAM" id="SignalP"/>
    </source>
</evidence>
<evidence type="ECO:0000259" key="4">
    <source>
        <dbReference type="PROSITE" id="PS50835"/>
    </source>
</evidence>
<feature type="domain" description="Fibronectin type-III" evidence="5">
    <location>
        <begin position="201"/>
        <end position="293"/>
    </location>
</feature>
<dbReference type="RefSeq" id="WP_093026664.1">
    <property type="nucleotide sequence ID" value="NZ_FPBK01000028.1"/>
</dbReference>